<feature type="transmembrane region" description="Helical" evidence="1">
    <location>
        <begin position="12"/>
        <end position="32"/>
    </location>
</feature>
<protein>
    <recommendedName>
        <fullName evidence="4">Alpha-mannosyltransferase alg11p</fullName>
    </recommendedName>
</protein>
<feature type="transmembrane region" description="Helical" evidence="1">
    <location>
        <begin position="199"/>
        <end position="218"/>
    </location>
</feature>
<dbReference type="AlphaFoldDB" id="A0A366SA99"/>
<keyword evidence="1" id="KW-0472">Membrane</keyword>
<evidence type="ECO:0000256" key="1">
    <source>
        <dbReference type="SAM" id="Phobius"/>
    </source>
</evidence>
<accession>A0A366SA99</accession>
<dbReference type="GeneID" id="41991049"/>
<gene>
    <name evidence="2" type="ORF">FIESC28_01603</name>
</gene>
<feature type="transmembrane region" description="Helical" evidence="1">
    <location>
        <begin position="225"/>
        <end position="244"/>
    </location>
</feature>
<comment type="caution">
    <text evidence="2">The sequence shown here is derived from an EMBL/GenBank/DDBJ whole genome shotgun (WGS) entry which is preliminary data.</text>
</comment>
<feature type="transmembrane region" description="Helical" evidence="1">
    <location>
        <begin position="145"/>
        <end position="170"/>
    </location>
</feature>
<dbReference type="RefSeq" id="XP_031020231.1">
    <property type="nucleotide sequence ID" value="XM_031155753.1"/>
</dbReference>
<dbReference type="OrthoDB" id="2126185at2759"/>
<dbReference type="EMBL" id="QKXC01000037">
    <property type="protein sequence ID" value="RBR25640.1"/>
    <property type="molecule type" value="Genomic_DNA"/>
</dbReference>
<keyword evidence="3" id="KW-1185">Reference proteome</keyword>
<feature type="transmembrane region" description="Helical" evidence="1">
    <location>
        <begin position="48"/>
        <end position="67"/>
    </location>
</feature>
<organism evidence="2 3">
    <name type="scientific">Fusarium coffeatum</name>
    <dbReference type="NCBI Taxonomy" id="231269"/>
    <lineage>
        <taxon>Eukaryota</taxon>
        <taxon>Fungi</taxon>
        <taxon>Dikarya</taxon>
        <taxon>Ascomycota</taxon>
        <taxon>Pezizomycotina</taxon>
        <taxon>Sordariomycetes</taxon>
        <taxon>Hypocreomycetidae</taxon>
        <taxon>Hypocreales</taxon>
        <taxon>Nectriaceae</taxon>
        <taxon>Fusarium</taxon>
        <taxon>Fusarium incarnatum-equiseti species complex</taxon>
    </lineage>
</organism>
<keyword evidence="1" id="KW-0812">Transmembrane</keyword>
<proteinExistence type="predicted"/>
<reference evidence="2 3" key="1">
    <citation type="submission" date="2018-06" db="EMBL/GenBank/DDBJ databases">
        <title>Fusarium incarnatum-equiseti species complex species 28.</title>
        <authorList>
            <person name="Gardiner D.M."/>
        </authorList>
    </citation>
    <scope>NUCLEOTIDE SEQUENCE [LARGE SCALE GENOMIC DNA]</scope>
    <source>
        <strain evidence="2 3">FIESC_28</strain>
    </source>
</reference>
<name>A0A366SA99_9HYPO</name>
<evidence type="ECO:0008006" key="4">
    <source>
        <dbReference type="Google" id="ProtNLM"/>
    </source>
</evidence>
<evidence type="ECO:0000313" key="2">
    <source>
        <dbReference type="EMBL" id="RBR25640.1"/>
    </source>
</evidence>
<dbReference type="Proteomes" id="UP000253153">
    <property type="component" value="Unassembled WGS sequence"/>
</dbReference>
<evidence type="ECO:0000313" key="3">
    <source>
        <dbReference type="Proteomes" id="UP000253153"/>
    </source>
</evidence>
<keyword evidence="1" id="KW-1133">Transmembrane helix</keyword>
<sequence length="355" mass="40463">MLDVSNARPIGILAGYLTACAALAAVSIASIYRKAASSDALSRRRHSIVVFSALAVLSLATTWYHMFRFFQWSYQQWAYAHPESLDGTIHLGEWLRDTTLFKQAWVSTLEEPPRALWSLQIFAHCANWSVMLASYDKKMKIPHLWVFMLLGQIVAISFALNLSLLAVLVFEDTDPTGKATNRDKNQPLPAETHSALRKSWLAVLAVTVVCAIAIPRYLDHPNFMYLLLAPHVLAFVPLLLNKLFSGSERAVMDPQPLEDTRRNVRAIIVVAAIHNLGHEHGWTDFTGALYEHPAVSSVGWDVICCWITISVWHWVSWADDFENKNGFRPLQWVHIRNYYLNRLFGLRDYLARRFM</sequence>